<dbReference type="STRING" id="1754190.A0A1Y2EGP4"/>
<sequence>MRYAITSLLFLTIFKNTKAYWETILSDSLTDYQTFEKYWDYLYPWGSDHNGSARMYGASDDHNHVYLENNTVVLKASRINWDEGKSTANPHPVIHYHSGAIHSKQTFTINDQYPNYEIRGEFQAPTNGGTWPAFWLNGAWTWPPEIDILEFKGTTTNWFNTFRTSSDVSTYKEAISNPSGWHEYRLWITKVSNTDMDIHFYIDNKWKAKHTANHVGKPFHLIMNLQMEGSASGSAPNGDTYYRGRNIYVGRSNER</sequence>
<comment type="caution">
    <text evidence="3">The sequence shown here is derived from an EMBL/GenBank/DDBJ whole genome shotgun (WGS) entry which is preliminary data.</text>
</comment>
<reference evidence="3 4" key="1">
    <citation type="submission" date="2016-08" db="EMBL/GenBank/DDBJ databases">
        <title>A Parts List for Fungal Cellulosomes Revealed by Comparative Genomics.</title>
        <authorList>
            <consortium name="DOE Joint Genome Institute"/>
            <person name="Haitjema C.H."/>
            <person name="Gilmore S.P."/>
            <person name="Henske J.K."/>
            <person name="Solomon K.V."/>
            <person name="De Groot R."/>
            <person name="Kuo A."/>
            <person name="Mondo S.J."/>
            <person name="Salamov A.A."/>
            <person name="Labutti K."/>
            <person name="Zhao Z."/>
            <person name="Chiniquy J."/>
            <person name="Barry K."/>
            <person name="Brewer H.M."/>
            <person name="Purvine S.O."/>
            <person name="Wright A.T."/>
            <person name="Boxma B."/>
            <person name="Van Alen T."/>
            <person name="Hackstein J.H."/>
            <person name="Baker S.E."/>
            <person name="Grigoriev I.V."/>
            <person name="O'Malley M.A."/>
        </authorList>
    </citation>
    <scope>NUCLEOTIDE SEQUENCE [LARGE SCALE GENOMIC DNA]</scope>
    <source>
        <strain evidence="3 4">G1</strain>
    </source>
</reference>
<gene>
    <name evidence="3" type="ORF">LY90DRAFT_404849</name>
</gene>
<dbReference type="Pfam" id="PF00722">
    <property type="entry name" value="Glyco_hydro_16"/>
    <property type="match status" value="1"/>
</dbReference>
<dbReference type="EMBL" id="MCOG01000042">
    <property type="protein sequence ID" value="ORY70741.1"/>
    <property type="molecule type" value="Genomic_DNA"/>
</dbReference>
<evidence type="ECO:0000313" key="3">
    <source>
        <dbReference type="EMBL" id="ORY70741.1"/>
    </source>
</evidence>
<feature type="chain" id="PRO_5012350108" evidence="1">
    <location>
        <begin position="20"/>
        <end position="255"/>
    </location>
</feature>
<dbReference type="PROSITE" id="PS51762">
    <property type="entry name" value="GH16_2"/>
    <property type="match status" value="1"/>
</dbReference>
<dbReference type="GO" id="GO:0009251">
    <property type="term" value="P:glucan catabolic process"/>
    <property type="evidence" value="ECO:0007669"/>
    <property type="project" value="TreeGrafter"/>
</dbReference>
<protein>
    <submittedName>
        <fullName evidence="3">Family 16 glycoside hydrolase</fullName>
    </submittedName>
</protein>
<dbReference type="OrthoDB" id="4524534at2759"/>
<dbReference type="AlphaFoldDB" id="A0A1Y2EGP4"/>
<dbReference type="GO" id="GO:0004553">
    <property type="term" value="F:hydrolase activity, hydrolyzing O-glycosyl compounds"/>
    <property type="evidence" value="ECO:0007669"/>
    <property type="project" value="InterPro"/>
</dbReference>
<keyword evidence="4" id="KW-1185">Reference proteome</keyword>
<dbReference type="PANTHER" id="PTHR10963:SF24">
    <property type="entry name" value="GLYCOSIDASE C21B10.07-RELATED"/>
    <property type="match status" value="1"/>
</dbReference>
<dbReference type="Proteomes" id="UP000193920">
    <property type="component" value="Unassembled WGS sequence"/>
</dbReference>
<dbReference type="InterPro" id="IPR000757">
    <property type="entry name" value="Beta-glucanase-like"/>
</dbReference>
<proteinExistence type="predicted"/>
<dbReference type="InterPro" id="IPR013320">
    <property type="entry name" value="ConA-like_dom_sf"/>
</dbReference>
<dbReference type="Gene3D" id="2.60.120.200">
    <property type="match status" value="1"/>
</dbReference>
<dbReference type="PANTHER" id="PTHR10963">
    <property type="entry name" value="GLYCOSYL HYDROLASE-RELATED"/>
    <property type="match status" value="1"/>
</dbReference>
<feature type="domain" description="GH16" evidence="2">
    <location>
        <begin position="12"/>
        <end position="252"/>
    </location>
</feature>
<evidence type="ECO:0000256" key="1">
    <source>
        <dbReference type="SAM" id="SignalP"/>
    </source>
</evidence>
<dbReference type="SUPFAM" id="SSF49899">
    <property type="entry name" value="Concanavalin A-like lectins/glucanases"/>
    <property type="match status" value="1"/>
</dbReference>
<evidence type="ECO:0000259" key="2">
    <source>
        <dbReference type="PROSITE" id="PS51762"/>
    </source>
</evidence>
<organism evidence="3 4">
    <name type="scientific">Neocallimastix californiae</name>
    <dbReference type="NCBI Taxonomy" id="1754190"/>
    <lineage>
        <taxon>Eukaryota</taxon>
        <taxon>Fungi</taxon>
        <taxon>Fungi incertae sedis</taxon>
        <taxon>Chytridiomycota</taxon>
        <taxon>Chytridiomycota incertae sedis</taxon>
        <taxon>Neocallimastigomycetes</taxon>
        <taxon>Neocallimastigales</taxon>
        <taxon>Neocallimastigaceae</taxon>
        <taxon>Neocallimastix</taxon>
    </lineage>
</organism>
<accession>A0A1Y2EGP4</accession>
<keyword evidence="1" id="KW-0732">Signal</keyword>
<dbReference type="InterPro" id="IPR050546">
    <property type="entry name" value="Glycosyl_Hydrlase_16"/>
</dbReference>
<evidence type="ECO:0000313" key="4">
    <source>
        <dbReference type="Proteomes" id="UP000193920"/>
    </source>
</evidence>
<name>A0A1Y2EGP4_9FUNG</name>
<feature type="signal peptide" evidence="1">
    <location>
        <begin position="1"/>
        <end position="19"/>
    </location>
</feature>
<keyword evidence="3" id="KW-0378">Hydrolase</keyword>